<feature type="transmembrane region" description="Helical" evidence="6">
    <location>
        <begin position="297"/>
        <end position="319"/>
    </location>
</feature>
<feature type="transmembrane region" description="Helical" evidence="6">
    <location>
        <begin position="364"/>
        <end position="389"/>
    </location>
</feature>
<comment type="subcellular location">
    <subcellularLocation>
        <location evidence="1">Membrane</location>
        <topology evidence="1">Multi-pass membrane protein</topology>
    </subcellularLocation>
</comment>
<feature type="transmembrane region" description="Helical" evidence="6">
    <location>
        <begin position="618"/>
        <end position="637"/>
    </location>
</feature>
<keyword evidence="5 6" id="KW-0472">Membrane</keyword>
<dbReference type="CDD" id="cd11482">
    <property type="entry name" value="SLC-NCS1sbd_NRT1-like"/>
    <property type="match status" value="1"/>
</dbReference>
<evidence type="ECO:0000256" key="5">
    <source>
        <dbReference type="ARBA" id="ARBA00023136"/>
    </source>
</evidence>
<dbReference type="GO" id="GO:0005886">
    <property type="term" value="C:plasma membrane"/>
    <property type="evidence" value="ECO:0007669"/>
    <property type="project" value="TreeGrafter"/>
</dbReference>
<dbReference type="Gene3D" id="1.10.4160.10">
    <property type="entry name" value="Hydantoin permease"/>
    <property type="match status" value="1"/>
</dbReference>
<dbReference type="GO" id="GO:0015205">
    <property type="term" value="F:nucleobase transmembrane transporter activity"/>
    <property type="evidence" value="ECO:0007669"/>
    <property type="project" value="TreeGrafter"/>
</dbReference>
<evidence type="ECO:0000256" key="4">
    <source>
        <dbReference type="ARBA" id="ARBA00022989"/>
    </source>
</evidence>
<keyword evidence="3 6" id="KW-0812">Transmembrane</keyword>
<gene>
    <name evidence="7" type="ORF">A7C99_7055</name>
</gene>
<dbReference type="InterPro" id="IPR045225">
    <property type="entry name" value="Uracil/uridine/allantoin_perm"/>
</dbReference>
<evidence type="ECO:0000256" key="2">
    <source>
        <dbReference type="ARBA" id="ARBA00008974"/>
    </source>
</evidence>
<name>A0A178EQY1_TRIRU</name>
<comment type="similarity">
    <text evidence="2">Belongs to the purine-cytosine permease (2.A.39) family.</text>
</comment>
<protein>
    <submittedName>
        <fullName evidence="7">NCS1 nucleoside transporter</fullName>
    </submittedName>
</protein>
<dbReference type="PANTHER" id="PTHR30618:SF4">
    <property type="entry name" value="ALLANTOIN PERMEASE"/>
    <property type="match status" value="1"/>
</dbReference>
<evidence type="ECO:0000256" key="3">
    <source>
        <dbReference type="ARBA" id="ARBA00022692"/>
    </source>
</evidence>
<feature type="transmembrane region" description="Helical" evidence="6">
    <location>
        <begin position="449"/>
        <end position="469"/>
    </location>
</feature>
<organism evidence="7 8">
    <name type="scientific">Trichophyton rubrum</name>
    <name type="common">Athlete's foot fungus</name>
    <name type="synonym">Epidermophyton rubrum</name>
    <dbReference type="NCBI Taxonomy" id="5551"/>
    <lineage>
        <taxon>Eukaryota</taxon>
        <taxon>Fungi</taxon>
        <taxon>Dikarya</taxon>
        <taxon>Ascomycota</taxon>
        <taxon>Pezizomycotina</taxon>
        <taxon>Eurotiomycetes</taxon>
        <taxon>Eurotiomycetidae</taxon>
        <taxon>Onygenales</taxon>
        <taxon>Arthrodermataceae</taxon>
        <taxon>Trichophyton</taxon>
    </lineage>
</organism>
<feature type="transmembrane region" description="Helical" evidence="6">
    <location>
        <begin position="409"/>
        <end position="429"/>
    </location>
</feature>
<reference evidence="7 8" key="1">
    <citation type="submission" date="2016-05" db="EMBL/GenBank/DDBJ databases">
        <title>Genome sequencing of Trichophyton rubrum CMCC(F)T1i isolated from hair.</title>
        <authorList>
            <person name="Zhan P."/>
            <person name="Tao Y."/>
            <person name="Liu W."/>
        </authorList>
    </citation>
    <scope>NUCLEOTIDE SEQUENCE [LARGE SCALE GENOMIC DNA]</scope>
    <source>
        <strain evidence="8">CMCC(F)T1i</strain>
    </source>
</reference>
<dbReference type="PANTHER" id="PTHR30618">
    <property type="entry name" value="NCS1 FAMILY PURINE/PYRIMIDINE TRANSPORTER"/>
    <property type="match status" value="1"/>
</dbReference>
<evidence type="ECO:0000256" key="6">
    <source>
        <dbReference type="SAM" id="Phobius"/>
    </source>
</evidence>
<dbReference type="AlphaFoldDB" id="A0A178EQY1"/>
<evidence type="ECO:0000313" key="7">
    <source>
        <dbReference type="EMBL" id="OAL62470.1"/>
    </source>
</evidence>
<feature type="transmembrane region" description="Helical" evidence="6">
    <location>
        <begin position="562"/>
        <end position="588"/>
    </location>
</feature>
<dbReference type="Pfam" id="PF02133">
    <property type="entry name" value="Transp_cyt_pur"/>
    <property type="match status" value="1"/>
</dbReference>
<accession>A0A178EQY1</accession>
<feature type="transmembrane region" description="Helical" evidence="6">
    <location>
        <begin position="649"/>
        <end position="672"/>
    </location>
</feature>
<dbReference type="VEuPathDB" id="FungiDB:TERG_05674"/>
<proteinExistence type="inferred from homology"/>
<feature type="transmembrane region" description="Helical" evidence="6">
    <location>
        <begin position="339"/>
        <end position="357"/>
    </location>
</feature>
<dbReference type="EMBL" id="LHPM01000019">
    <property type="protein sequence ID" value="OAL62470.1"/>
    <property type="molecule type" value="Genomic_DNA"/>
</dbReference>
<feature type="transmembrane region" description="Helical" evidence="6">
    <location>
        <begin position="257"/>
        <end position="277"/>
    </location>
</feature>
<comment type="caution">
    <text evidence="7">The sequence shown here is derived from an EMBL/GenBank/DDBJ whole genome shotgun (WGS) entry which is preliminary data.</text>
</comment>
<keyword evidence="4 6" id="KW-1133">Transmembrane helix</keyword>
<evidence type="ECO:0000313" key="8">
    <source>
        <dbReference type="Proteomes" id="UP000243015"/>
    </source>
</evidence>
<evidence type="ECO:0000256" key="1">
    <source>
        <dbReference type="ARBA" id="ARBA00004141"/>
    </source>
</evidence>
<dbReference type="Proteomes" id="UP000243015">
    <property type="component" value="Unassembled WGS sequence"/>
</dbReference>
<dbReference type="InterPro" id="IPR001248">
    <property type="entry name" value="Pur-cyt_permease"/>
</dbReference>
<sequence length="713" mass="77712">MMQAIWPSEPPFPPTIAISDCSGQASAPIRGTAGCQSHQREVMVMAELADGEGVPLVSELQTQILLPEISGTKPAAAVWAISRTSLPIKAMFSMLQTGLVQASSPFGGPPSRATRPSEPVAFRGNGRTKSISTALGVEEVVSRLKAWVIQSSIIARGQPAPRNRGSNPWPSSYRALLQGIVRRARVWMYELRILKKLEIEHEGGTLPDPWINFDIKPIEAGRRTWSAWTFTTYWVLINSNISSYMTGSSLIALGLPWWQAIIAIVIGNLLAAVFVVLNSLPGAYYHLGFPVVNRYVWGMYGFQAYIGGQCVYVCLKAIWPSLEQRIPNHLSPSTGITTAQFVSYIIFMVISLPVAYIRPHNLRMFFYISASVIVVFEFVLLVWALATMGPAGFGSTISGGGPGEPVKDAGWLVVFGIISTIGAISAGILNQNDYARFARKPRDAILGQVISFPIFSIICSVIGVLVTAATQKRFGEAHWDLPSLIGAIIDHGGSRSRAAAFFAGGALVISQIGVNIPGNALSGGFDLAATFPKYINIRRGAYITIALSIACNPWKLVSTATIFLSVLSSYAVFLGPMTGLMISAWFIVHRRKLKVEDLYTGNRASIYWFSHGFNWRAFIAWICGTVPSLPGFIATVNTDVHVPVGFTRIYKLCFLVGFLISAFVYSGMHLLVPDMKLQEYVSTAASSAVLIRDYRDSIDRGQDLVENKILSDA</sequence>